<dbReference type="RefSeq" id="WP_007062046.1">
    <property type="nucleotide sequence ID" value="NZ_ACVI01000055.1"/>
</dbReference>
<organism evidence="8 9">
    <name type="scientific">Clostridium carboxidivorans P7</name>
    <dbReference type="NCBI Taxonomy" id="536227"/>
    <lineage>
        <taxon>Bacteria</taxon>
        <taxon>Bacillati</taxon>
        <taxon>Bacillota</taxon>
        <taxon>Clostridia</taxon>
        <taxon>Eubacteriales</taxon>
        <taxon>Clostridiaceae</taxon>
        <taxon>Clostridium</taxon>
    </lineage>
</organism>
<sequence>MRKKLSLLIALAVSLSVTTTSFAAAVDNTAASDTTNVTGINISDLTLEQALNTVEDRSLDLKSMDIKIDAMKKQLSNDKNKATAVDASGKSQSQYQNGTYAQTMITRDVTPIKDQQNLDDQNNARDEKLNSIKFDLEKQYTNAITAKEQIDNINKNITDLDEQIKQTQAKIDLGQVTKDTMNTLLVQKSKLLSSITTPYAQQQQAISNIKKYLNIDSKSNALNLASAKSSFVKFDDTNIEGKINDAVKNDKSLNSIQKNIDIQRKQVDIQTKYAYDSLTEPQNSQLTLQDLENQYWNNNSSLNVSLWKAYYALKNKENTVEAQLINEESAKMSYYKAQESFNNGLINKVDLDSAELAYNNQKVTTEQNINDYMITQKQFKYALDGHASTASSIQ</sequence>
<dbReference type="AlphaFoldDB" id="C6PWJ4"/>
<protein>
    <recommendedName>
        <fullName evidence="10">Outer membrane efflux protein</fullName>
    </recommendedName>
</protein>
<dbReference type="EMBL" id="ACVI01000055">
    <property type="protein sequence ID" value="EET86405.1"/>
    <property type="molecule type" value="Genomic_DNA"/>
</dbReference>
<dbReference type="GO" id="GO:0015288">
    <property type="term" value="F:porin activity"/>
    <property type="evidence" value="ECO:0007669"/>
    <property type="project" value="TreeGrafter"/>
</dbReference>
<evidence type="ECO:0000313" key="8">
    <source>
        <dbReference type="EMBL" id="EET86405.1"/>
    </source>
</evidence>
<accession>C6PWJ4</accession>
<comment type="caution">
    <text evidence="8">The sequence shown here is derived from an EMBL/GenBank/DDBJ whole genome shotgun (WGS) entry which is preliminary data.</text>
</comment>
<dbReference type="Gene3D" id="1.20.1600.10">
    <property type="entry name" value="Outer membrane efflux proteins (OEP)"/>
    <property type="match status" value="2"/>
</dbReference>
<gene>
    <name evidence="8" type="ORF">CcarbDRAFT_3161</name>
</gene>
<evidence type="ECO:0000256" key="5">
    <source>
        <dbReference type="ARBA" id="ARBA00023237"/>
    </source>
</evidence>
<dbReference type="GO" id="GO:1990281">
    <property type="term" value="C:efflux pump complex"/>
    <property type="evidence" value="ECO:0007669"/>
    <property type="project" value="TreeGrafter"/>
</dbReference>
<comment type="subcellular location">
    <subcellularLocation>
        <location evidence="1">Cell outer membrane</location>
    </subcellularLocation>
</comment>
<dbReference type="OrthoDB" id="1886549at2"/>
<dbReference type="PANTHER" id="PTHR30026:SF20">
    <property type="entry name" value="OUTER MEMBRANE PROTEIN TOLC"/>
    <property type="match status" value="1"/>
</dbReference>
<keyword evidence="3" id="KW-0812">Transmembrane</keyword>
<evidence type="ECO:0000256" key="2">
    <source>
        <dbReference type="ARBA" id="ARBA00022452"/>
    </source>
</evidence>
<dbReference type="KEGG" id="cck:Ccar_22645"/>
<feature type="signal peptide" evidence="7">
    <location>
        <begin position="1"/>
        <end position="23"/>
    </location>
</feature>
<evidence type="ECO:0000256" key="6">
    <source>
        <dbReference type="SAM" id="Coils"/>
    </source>
</evidence>
<evidence type="ECO:0000313" key="9">
    <source>
        <dbReference type="Proteomes" id="UP000004198"/>
    </source>
</evidence>
<keyword evidence="6" id="KW-0175">Coiled coil</keyword>
<keyword evidence="2" id="KW-1134">Transmembrane beta strand</keyword>
<keyword evidence="9" id="KW-1185">Reference proteome</keyword>
<feature type="chain" id="PRO_5006721145" description="Outer membrane efflux protein" evidence="7">
    <location>
        <begin position="24"/>
        <end position="394"/>
    </location>
</feature>
<dbReference type="GO" id="GO:0015562">
    <property type="term" value="F:efflux transmembrane transporter activity"/>
    <property type="evidence" value="ECO:0007669"/>
    <property type="project" value="InterPro"/>
</dbReference>
<proteinExistence type="predicted"/>
<name>C6PWJ4_9CLOT</name>
<feature type="coiled-coil region" evidence="6">
    <location>
        <begin position="143"/>
        <end position="170"/>
    </location>
</feature>
<evidence type="ECO:0000256" key="1">
    <source>
        <dbReference type="ARBA" id="ARBA00004442"/>
    </source>
</evidence>
<dbReference type="PANTHER" id="PTHR30026">
    <property type="entry name" value="OUTER MEMBRANE PROTEIN TOLC"/>
    <property type="match status" value="1"/>
</dbReference>
<dbReference type="eggNOG" id="COG1196">
    <property type="taxonomic scope" value="Bacteria"/>
</dbReference>
<keyword evidence="7" id="KW-0732">Signal</keyword>
<evidence type="ECO:0000256" key="3">
    <source>
        <dbReference type="ARBA" id="ARBA00022692"/>
    </source>
</evidence>
<dbReference type="Proteomes" id="UP000004198">
    <property type="component" value="Unassembled WGS sequence"/>
</dbReference>
<reference evidence="8 9" key="1">
    <citation type="submission" date="2009-06" db="EMBL/GenBank/DDBJ databases">
        <title>The draft genome of Clostridium carboxidivorans P7.</title>
        <authorList>
            <consortium name="US DOE Joint Genome Institute (JGI-PGF)"/>
            <person name="Lucas S."/>
            <person name="Copeland A."/>
            <person name="Lapidus A."/>
            <person name="Glavina del Rio T."/>
            <person name="Tice H."/>
            <person name="Bruce D."/>
            <person name="Goodwin L."/>
            <person name="Pitluck S."/>
            <person name="Larimer F."/>
            <person name="Land M.L."/>
            <person name="Hauser L."/>
            <person name="Hemme C.L."/>
        </authorList>
    </citation>
    <scope>NUCLEOTIDE SEQUENCE [LARGE SCALE GENOMIC DNA]</scope>
    <source>
        <strain evidence="8 9">P7</strain>
    </source>
</reference>
<evidence type="ECO:0008006" key="10">
    <source>
        <dbReference type="Google" id="ProtNLM"/>
    </source>
</evidence>
<dbReference type="SUPFAM" id="SSF56954">
    <property type="entry name" value="Outer membrane efflux proteins (OEP)"/>
    <property type="match status" value="1"/>
</dbReference>
<keyword evidence="4" id="KW-0472">Membrane</keyword>
<evidence type="ECO:0000256" key="7">
    <source>
        <dbReference type="SAM" id="SignalP"/>
    </source>
</evidence>
<keyword evidence="5" id="KW-0998">Cell outer membrane</keyword>
<dbReference type="PATRIC" id="fig|536227.13.peg.4684"/>
<dbReference type="STRING" id="536227.Ccar_22645"/>
<dbReference type="GO" id="GO:0009279">
    <property type="term" value="C:cell outer membrane"/>
    <property type="evidence" value="ECO:0007669"/>
    <property type="project" value="UniProtKB-SubCell"/>
</dbReference>
<evidence type="ECO:0000256" key="4">
    <source>
        <dbReference type="ARBA" id="ARBA00023136"/>
    </source>
</evidence>
<dbReference type="InterPro" id="IPR051906">
    <property type="entry name" value="TolC-like"/>
</dbReference>